<feature type="region of interest" description="Disordered" evidence="1">
    <location>
        <begin position="31"/>
        <end position="55"/>
    </location>
</feature>
<dbReference type="PROSITE" id="PS51318">
    <property type="entry name" value="TAT"/>
    <property type="match status" value="1"/>
</dbReference>
<feature type="region of interest" description="Disordered" evidence="1">
    <location>
        <begin position="347"/>
        <end position="389"/>
    </location>
</feature>
<organism evidence="2 3">
    <name type="scientific">Streptodolium elevatio</name>
    <dbReference type="NCBI Taxonomy" id="3157996"/>
    <lineage>
        <taxon>Bacteria</taxon>
        <taxon>Bacillati</taxon>
        <taxon>Actinomycetota</taxon>
        <taxon>Actinomycetes</taxon>
        <taxon>Kitasatosporales</taxon>
        <taxon>Streptomycetaceae</taxon>
        <taxon>Streptodolium</taxon>
    </lineage>
</organism>
<name>A0ABV3DC71_9ACTN</name>
<keyword evidence="3" id="KW-1185">Reference proteome</keyword>
<feature type="compositionally biased region" description="Low complexity" evidence="1">
    <location>
        <begin position="31"/>
        <end position="41"/>
    </location>
</feature>
<dbReference type="RefSeq" id="WP_358349235.1">
    <property type="nucleotide sequence ID" value="NZ_JBEZFP010000008.1"/>
</dbReference>
<dbReference type="Proteomes" id="UP001551482">
    <property type="component" value="Unassembled WGS sequence"/>
</dbReference>
<evidence type="ECO:0000256" key="1">
    <source>
        <dbReference type="SAM" id="MobiDB-lite"/>
    </source>
</evidence>
<feature type="compositionally biased region" description="Low complexity" evidence="1">
    <location>
        <begin position="372"/>
        <end position="381"/>
    </location>
</feature>
<evidence type="ECO:0000313" key="3">
    <source>
        <dbReference type="Proteomes" id="UP001551482"/>
    </source>
</evidence>
<dbReference type="InterPro" id="IPR006311">
    <property type="entry name" value="TAT_signal"/>
</dbReference>
<comment type="caution">
    <text evidence="2">The sequence shown here is derived from an EMBL/GenBank/DDBJ whole genome shotgun (WGS) entry which is preliminary data.</text>
</comment>
<protein>
    <submittedName>
        <fullName evidence="2">Transcriptional regulator</fullName>
    </submittedName>
</protein>
<reference evidence="2 3" key="1">
    <citation type="submission" date="2024-06" db="EMBL/GenBank/DDBJ databases">
        <title>The Natural Products Discovery Center: Release of the First 8490 Sequenced Strains for Exploring Actinobacteria Biosynthetic Diversity.</title>
        <authorList>
            <person name="Kalkreuter E."/>
            <person name="Kautsar S.A."/>
            <person name="Yang D."/>
            <person name="Bader C.D."/>
            <person name="Teijaro C.N."/>
            <person name="Fluegel L."/>
            <person name="Davis C.M."/>
            <person name="Simpson J.R."/>
            <person name="Lauterbach L."/>
            <person name="Steele A.D."/>
            <person name="Gui C."/>
            <person name="Meng S."/>
            <person name="Li G."/>
            <person name="Viehrig K."/>
            <person name="Ye F."/>
            <person name="Su P."/>
            <person name="Kiefer A.F."/>
            <person name="Nichols A."/>
            <person name="Cepeda A.J."/>
            <person name="Yan W."/>
            <person name="Fan B."/>
            <person name="Jiang Y."/>
            <person name="Adhikari A."/>
            <person name="Zheng C.-J."/>
            <person name="Schuster L."/>
            <person name="Cowan T.M."/>
            <person name="Smanski M.J."/>
            <person name="Chevrette M.G."/>
            <person name="De Carvalho L.P.S."/>
            <person name="Shen B."/>
        </authorList>
    </citation>
    <scope>NUCLEOTIDE SEQUENCE [LARGE SCALE GENOMIC DNA]</scope>
    <source>
        <strain evidence="2 3">NPDC048946</strain>
    </source>
</reference>
<dbReference type="EMBL" id="JBEZFP010000008">
    <property type="protein sequence ID" value="MEU8132802.1"/>
    <property type="molecule type" value="Genomic_DNA"/>
</dbReference>
<gene>
    <name evidence="2" type="ORF">AB0C36_04760</name>
</gene>
<feature type="compositionally biased region" description="Basic and acidic residues" evidence="1">
    <location>
        <begin position="347"/>
        <end position="365"/>
    </location>
</feature>
<evidence type="ECO:0000313" key="2">
    <source>
        <dbReference type="EMBL" id="MEU8132802.1"/>
    </source>
</evidence>
<proteinExistence type="predicted"/>
<sequence>MPFITMRVEDAVQRRSFLAGAAGVAAGVSAGTQGRAAAGTRDPGRKSVHGSGAADPAAYARTTARLREEYWTQEPAHLLPKVARHVRTGAGLMAGRPDPRLAAAVAESALLVSRIAFFDLQLGEKQVESWQDLALAAADTAGDGALGAAVLGHMAFAPAWSGRGSEARGRLDAARDCATRGDAGPVIHAWLDAVASEAEVRLGNPGGAFPLLDRAADALHPARTATGSWSASGPPAWLDWFSGPRLDGFRGAAELAAGRTDHAKATLHRTLAGLAPDADKQRAVTLADLAAASAAAREPEDACGLLHRVLGLVERQGYATAVDRVRTVRAALSPWAGEPFVAELDDRLAAGHAESSARPRPRPEPVPDLPDLPDLSDVADLPGPPDPAA</sequence>
<accession>A0ABV3DC71</accession>